<dbReference type="PANTHER" id="PTHR43080">
    <property type="entry name" value="CBS DOMAIN-CONTAINING PROTEIN CBSX3, MITOCHONDRIAL"/>
    <property type="match status" value="1"/>
</dbReference>
<organism evidence="5 6">
    <name type="scientific">Streptomyces antimycoticus</name>
    <dbReference type="NCBI Taxonomy" id="68175"/>
    <lineage>
        <taxon>Bacteria</taxon>
        <taxon>Bacillati</taxon>
        <taxon>Actinomycetota</taxon>
        <taxon>Actinomycetes</taxon>
        <taxon>Kitasatosporales</taxon>
        <taxon>Streptomycetaceae</taxon>
        <taxon>Streptomyces</taxon>
        <taxon>Streptomyces violaceusniger group</taxon>
    </lineage>
</organism>
<dbReference type="Gene3D" id="3.10.580.10">
    <property type="entry name" value="CBS-domain"/>
    <property type="match status" value="1"/>
</dbReference>
<dbReference type="InterPro" id="IPR000644">
    <property type="entry name" value="CBS_dom"/>
</dbReference>
<proteinExistence type="predicted"/>
<dbReference type="GeneID" id="97427933"/>
<evidence type="ECO:0000313" key="6">
    <source>
        <dbReference type="Proteomes" id="UP001354649"/>
    </source>
</evidence>
<feature type="domain" description="CBS" evidence="4">
    <location>
        <begin position="94"/>
        <end position="150"/>
    </location>
</feature>
<keyword evidence="1 2" id="KW-0129">CBS domain</keyword>
<dbReference type="PROSITE" id="PS51371">
    <property type="entry name" value="CBS"/>
    <property type="match status" value="2"/>
</dbReference>
<dbReference type="Pfam" id="PF04972">
    <property type="entry name" value="BON"/>
    <property type="match status" value="1"/>
</dbReference>
<dbReference type="PROSITE" id="PS50914">
    <property type="entry name" value="BON"/>
    <property type="match status" value="1"/>
</dbReference>
<sequence>MTAQHSTVGGVMTRDVVTVRPDTPFKEITSVLSSHGISAVPVADEGGAPMGLVSEADLLRKQTEQPDAYGGQAAPPGWPRERAKARAENAAGLMTSPVATAHADWPVAQAAREMDRHHVKRLVVVDESDHIVGIVSRPDLLRVFLRPDEEIRQEIRDEVLTAILRLSGQEVNAQVHDGVVTLRGEVDKRSTAQIAEQLAKGVDGVVTVRPMIDYAIDDRAAEGRP</sequence>
<comment type="caution">
    <text evidence="5">The sequence shown here is derived from an EMBL/GenBank/DDBJ whole genome shotgun (WGS) entry which is preliminary data.</text>
</comment>
<dbReference type="RefSeq" id="WP_086707115.1">
    <property type="nucleotide sequence ID" value="NZ_CP108856.1"/>
</dbReference>
<dbReference type="InterPro" id="IPR051257">
    <property type="entry name" value="Diverse_CBS-Domain"/>
</dbReference>
<reference evidence="5 6" key="1">
    <citation type="submission" date="2023-11" db="EMBL/GenBank/DDBJ databases">
        <title>30 novel species of actinomycetes from the DSMZ collection.</title>
        <authorList>
            <person name="Nouioui I."/>
        </authorList>
    </citation>
    <scope>NUCLEOTIDE SEQUENCE [LARGE SCALE GENOMIC DNA]</scope>
    <source>
        <strain evidence="5 6">DSM 41602</strain>
    </source>
</reference>
<dbReference type="PANTHER" id="PTHR43080:SF29">
    <property type="entry name" value="OS02G0818000 PROTEIN"/>
    <property type="match status" value="1"/>
</dbReference>
<dbReference type="Gene3D" id="3.30.1340.30">
    <property type="match status" value="1"/>
</dbReference>
<dbReference type="AlphaFoldDB" id="A0ABD5JQ80"/>
<dbReference type="Pfam" id="PF00571">
    <property type="entry name" value="CBS"/>
    <property type="match status" value="2"/>
</dbReference>
<dbReference type="InterPro" id="IPR046342">
    <property type="entry name" value="CBS_dom_sf"/>
</dbReference>
<evidence type="ECO:0000256" key="1">
    <source>
        <dbReference type="ARBA" id="ARBA00023122"/>
    </source>
</evidence>
<dbReference type="InterPro" id="IPR017080">
    <property type="entry name" value="UCP036990_CBS_BON"/>
</dbReference>
<gene>
    <name evidence="5" type="ORF">V2K49_44165</name>
</gene>
<dbReference type="EMBL" id="JAZBJQ010000058">
    <property type="protein sequence ID" value="MEE4589911.1"/>
    <property type="molecule type" value="Genomic_DNA"/>
</dbReference>
<dbReference type="Proteomes" id="UP001354649">
    <property type="component" value="Unassembled WGS sequence"/>
</dbReference>
<dbReference type="SUPFAM" id="SSF54631">
    <property type="entry name" value="CBS-domain pair"/>
    <property type="match status" value="1"/>
</dbReference>
<evidence type="ECO:0000259" key="4">
    <source>
        <dbReference type="PROSITE" id="PS51371"/>
    </source>
</evidence>
<dbReference type="CDD" id="cd04586">
    <property type="entry name" value="CBS_pair_BON_assoc"/>
    <property type="match status" value="1"/>
</dbReference>
<feature type="domain" description="CBS" evidence="4">
    <location>
        <begin position="12"/>
        <end position="68"/>
    </location>
</feature>
<evidence type="ECO:0000259" key="3">
    <source>
        <dbReference type="PROSITE" id="PS50914"/>
    </source>
</evidence>
<feature type="domain" description="BON" evidence="3">
    <location>
        <begin position="147"/>
        <end position="216"/>
    </location>
</feature>
<dbReference type="SMART" id="SM00116">
    <property type="entry name" value="CBS"/>
    <property type="match status" value="2"/>
</dbReference>
<evidence type="ECO:0000256" key="2">
    <source>
        <dbReference type="PROSITE-ProRule" id="PRU00703"/>
    </source>
</evidence>
<dbReference type="InterPro" id="IPR007055">
    <property type="entry name" value="BON_dom"/>
</dbReference>
<accession>A0ABD5JQ80</accession>
<dbReference type="PIRSF" id="PIRSF036990">
    <property type="entry name" value="UCP036990_CBS_BON"/>
    <property type="match status" value="1"/>
</dbReference>
<evidence type="ECO:0000313" key="5">
    <source>
        <dbReference type="EMBL" id="MEE4589911.1"/>
    </source>
</evidence>
<name>A0ABD5JQ80_9ACTN</name>
<protein>
    <submittedName>
        <fullName evidence="5">CBS domain-containing protein</fullName>
    </submittedName>
</protein>